<evidence type="ECO:0000259" key="11">
    <source>
        <dbReference type="SMART" id="SM00199"/>
    </source>
</evidence>
<dbReference type="SUPFAM" id="SSF54117">
    <property type="entry name" value="Interleukin 8-like chemokines"/>
    <property type="match status" value="1"/>
</dbReference>
<comment type="similarity">
    <text evidence="2 10">Belongs to the intercrine beta (chemokine CC) family.</text>
</comment>
<evidence type="ECO:0000256" key="7">
    <source>
        <dbReference type="ARBA" id="ARBA00023157"/>
    </source>
</evidence>
<evidence type="ECO:0000313" key="12">
    <source>
        <dbReference type="Ensembl" id="ENSCHIP00000007775.1"/>
    </source>
</evidence>
<organism evidence="12 13">
    <name type="scientific">Capra hircus</name>
    <name type="common">Goat</name>
    <dbReference type="NCBI Taxonomy" id="9925"/>
    <lineage>
        <taxon>Eukaryota</taxon>
        <taxon>Metazoa</taxon>
        <taxon>Chordata</taxon>
        <taxon>Craniata</taxon>
        <taxon>Vertebrata</taxon>
        <taxon>Euteleostomi</taxon>
        <taxon>Mammalia</taxon>
        <taxon>Eutheria</taxon>
        <taxon>Laurasiatheria</taxon>
        <taxon>Artiodactyla</taxon>
        <taxon>Ruminantia</taxon>
        <taxon>Pecora</taxon>
        <taxon>Bovidae</taxon>
        <taxon>Caprinae</taxon>
        <taxon>Capra</taxon>
    </lineage>
</organism>
<dbReference type="AlphaFoldDB" id="A0A452E6V1"/>
<dbReference type="InterPro" id="IPR039809">
    <property type="entry name" value="Chemokine_b/g/d"/>
</dbReference>
<feature type="signal peptide" evidence="10">
    <location>
        <begin position="1"/>
        <end position="23"/>
    </location>
</feature>
<dbReference type="GO" id="GO:0005615">
    <property type="term" value="C:extracellular space"/>
    <property type="evidence" value="ECO:0007669"/>
    <property type="project" value="UniProtKB-KW"/>
</dbReference>
<dbReference type="InterPro" id="IPR001811">
    <property type="entry name" value="Chemokine_IL8-like_dom"/>
</dbReference>
<dbReference type="Bgee" id="ENSCHIG00000011175">
    <property type="expression patterns" value="Expressed in thymus and 11 other cell types or tissues"/>
</dbReference>
<dbReference type="GO" id="GO:0006955">
    <property type="term" value="P:immune response"/>
    <property type="evidence" value="ECO:0007669"/>
    <property type="project" value="InterPro"/>
</dbReference>
<dbReference type="Ensembl" id="ENSCHIT00000015524.1">
    <property type="protein sequence ID" value="ENSCHIP00000007775.1"/>
    <property type="gene ID" value="ENSCHIG00000011175.1"/>
</dbReference>
<proteinExistence type="inferred from homology"/>
<evidence type="ECO:0000256" key="6">
    <source>
        <dbReference type="ARBA" id="ARBA00022729"/>
    </source>
</evidence>
<keyword evidence="7" id="KW-1015">Disulfide bond</keyword>
<feature type="domain" description="Chemokine interleukin-8-like" evidence="11">
    <location>
        <begin position="30"/>
        <end position="88"/>
    </location>
</feature>
<dbReference type="Pfam" id="PF00048">
    <property type="entry name" value="IL8"/>
    <property type="match status" value="1"/>
</dbReference>
<dbReference type="InterPro" id="IPR036048">
    <property type="entry name" value="Interleukin_8-like_sf"/>
</dbReference>
<keyword evidence="6 10" id="KW-0732">Signal</keyword>
<evidence type="ECO:0000256" key="9">
    <source>
        <dbReference type="ARBA" id="ARBA00046039"/>
    </source>
</evidence>
<dbReference type="PANTHER" id="PTHR12015">
    <property type="entry name" value="SMALL INDUCIBLE CYTOKINE A"/>
    <property type="match status" value="1"/>
</dbReference>
<dbReference type="OrthoDB" id="9447832at2759"/>
<dbReference type="EMBL" id="LWLT01000020">
    <property type="status" value="NOT_ANNOTATED_CDS"/>
    <property type="molecule type" value="Genomic_DNA"/>
</dbReference>
<dbReference type="InterPro" id="IPR000827">
    <property type="entry name" value="Chemokine_CC_CS"/>
</dbReference>
<keyword evidence="8" id="KW-0395">Inflammatory response</keyword>
<evidence type="ECO:0000313" key="13">
    <source>
        <dbReference type="Proteomes" id="UP000291000"/>
    </source>
</evidence>
<evidence type="ECO:0000256" key="1">
    <source>
        <dbReference type="ARBA" id="ARBA00004613"/>
    </source>
</evidence>
<protein>
    <recommendedName>
        <fullName evidence="10">C-C motif chemokine</fullName>
    </recommendedName>
</protein>
<evidence type="ECO:0000256" key="10">
    <source>
        <dbReference type="RuleBase" id="RU361150"/>
    </source>
</evidence>
<evidence type="ECO:0000256" key="5">
    <source>
        <dbReference type="ARBA" id="ARBA00022525"/>
    </source>
</evidence>
<dbReference type="Proteomes" id="UP000291000">
    <property type="component" value="Chromosome 18"/>
</dbReference>
<evidence type="ECO:0000256" key="8">
    <source>
        <dbReference type="ARBA" id="ARBA00023198"/>
    </source>
</evidence>
<comment type="function">
    <text evidence="9">Chemokine, which displays chemotactic activity for T lymphocytes, preferentially Th2 cells, but not monocytes or granulocytes. Therefore plays an important role in a wide range of inflammatory and immunological processes. Acts by binding to CCR4 at T-cell surface. Mediates GM-CSF/CSF2-driven pain and inflammation. In the brain, required to maintain the typical, highly branched morphology of hippocampal microglia under homeostatic conditions. May be important for the appropriate adaptation of microglial morphology and synaptic plasticity to acute lipopolysaccharide (LPS)-induced neuroinflammation. Plays a role in wound healing, mainly by inducing fibroblast migration into the wound.</text>
</comment>
<name>A0A452E6V1_CAPHI</name>
<gene>
    <name evidence="12" type="primary">CCL17</name>
</gene>
<dbReference type="Ensembl" id="ENSCHIT00000015520.1">
    <property type="protein sequence ID" value="ENSCHIP00000007771.1"/>
    <property type="gene ID" value="ENSCHIG00000011175.1"/>
</dbReference>
<reference evidence="12 13" key="1">
    <citation type="submission" date="2016-04" db="EMBL/GenBank/DDBJ databases">
        <title>Polished mammalian reference genomes with single-molecule sequencing and chromosome conformation capture applied to the Capra hircus genome.</title>
        <authorList>
            <person name="Bickhart D.M."/>
            <person name="Koren S."/>
            <person name="Rosen B."/>
            <person name="Hastie A."/>
            <person name="Liachko I."/>
            <person name="Sullivan S.T."/>
            <person name="Burton J."/>
            <person name="Sayre B.L."/>
            <person name="Huson H.J."/>
            <person name="Lee J."/>
            <person name="Lam E."/>
            <person name="Kelley C.M."/>
            <person name="Hutchison J.L."/>
            <person name="Zhou Y."/>
            <person name="Sun J."/>
            <person name="Crisa A."/>
            <person name="Schwartz J.C."/>
            <person name="Hammond J.A."/>
            <person name="Schroeder S.G."/>
            <person name="Liu G.E."/>
            <person name="Dunham M."/>
            <person name="Shendure J."/>
            <person name="Sonstegard T.S."/>
            <person name="Phillippy A.M."/>
            <person name="Van Tassell C.P."/>
            <person name="Smith T.P."/>
        </authorList>
    </citation>
    <scope>NUCLEOTIDE SEQUENCE [LARGE SCALE GENOMIC DNA]</scope>
</reference>
<dbReference type="GO" id="GO:0008009">
    <property type="term" value="F:chemokine activity"/>
    <property type="evidence" value="ECO:0007669"/>
    <property type="project" value="InterPro"/>
</dbReference>
<dbReference type="STRING" id="9925.ENSCHIP00000007771"/>
<keyword evidence="4 10" id="KW-0202">Cytokine</keyword>
<dbReference type="PANTHER" id="PTHR12015:SF111">
    <property type="entry name" value="C-C MOTIF CHEMOKINE 17"/>
    <property type="match status" value="1"/>
</dbReference>
<accession>A0A452E6V1</accession>
<dbReference type="KEGG" id="chx:102169211"/>
<feature type="chain" id="PRO_5044516175" description="C-C motif chemokine" evidence="10">
    <location>
        <begin position="24"/>
        <end position="102"/>
    </location>
</feature>
<dbReference type="Gene3D" id="2.40.50.40">
    <property type="match status" value="1"/>
</dbReference>
<dbReference type="OMA" id="CCLDYFK"/>
<comment type="subcellular location">
    <subcellularLocation>
        <location evidence="1 10">Secreted</location>
    </subcellularLocation>
</comment>
<dbReference type="GeneTree" id="ENSGT01100000263482"/>
<evidence type="ECO:0000256" key="4">
    <source>
        <dbReference type="ARBA" id="ARBA00022514"/>
    </source>
</evidence>
<dbReference type="SMART" id="SM00199">
    <property type="entry name" value="SCY"/>
    <property type="match status" value="1"/>
</dbReference>
<dbReference type="FunFam" id="2.40.50.40:FF:000012">
    <property type="entry name" value="C-C motif chemokine"/>
    <property type="match status" value="1"/>
</dbReference>
<dbReference type="CDD" id="cd00272">
    <property type="entry name" value="Chemokine_CC"/>
    <property type="match status" value="1"/>
</dbReference>
<keyword evidence="3 10" id="KW-0145">Chemotaxis</keyword>
<keyword evidence="5 10" id="KW-0964">Secreted</keyword>
<evidence type="ECO:0000256" key="2">
    <source>
        <dbReference type="ARBA" id="ARBA00010868"/>
    </source>
</evidence>
<keyword evidence="13" id="KW-1185">Reference proteome</keyword>
<dbReference type="PROSITE" id="PS00472">
    <property type="entry name" value="SMALL_CYTOKINES_CC"/>
    <property type="match status" value="1"/>
</dbReference>
<dbReference type="GO" id="GO:0006954">
    <property type="term" value="P:inflammatory response"/>
    <property type="evidence" value="ECO:0007669"/>
    <property type="project" value="UniProtKB-KW"/>
</dbReference>
<evidence type="ECO:0000256" key="3">
    <source>
        <dbReference type="ARBA" id="ARBA00022500"/>
    </source>
</evidence>
<sequence>MAPLKTLLLVSLLLGALLQDAHAARAGSVGRECCLQFYKGSIPKKALMDWYPTSGDCPNNAIVLVTRSGRSICANPKDKKVKKAVRYLQKHMKSPNLALQES</sequence>
<reference evidence="12" key="2">
    <citation type="submission" date="2025-05" db="UniProtKB">
        <authorList>
            <consortium name="Ensembl"/>
        </authorList>
    </citation>
    <scope>IDENTIFICATION</scope>
</reference>